<feature type="region of interest" description="Disordered" evidence="1">
    <location>
        <begin position="152"/>
        <end position="171"/>
    </location>
</feature>
<accession>A0A8H4PLK9</accession>
<dbReference type="EMBL" id="JAAVMX010000008">
    <property type="protein sequence ID" value="KAF4505194.1"/>
    <property type="molecule type" value="Genomic_DNA"/>
</dbReference>
<sequence>MSPTGGLSGGALPMAPRAPKPVRRWAMRALGLRKRLSSDLELKCLSSGSRFRDLDVQSFLGMLIAELLAACVYSTSAMDDSRGLAKSISKGSFSLRFFISPDGLPTSLIFRILQCSALLQFFCSAWSKKPRISSCILSALWGFAMETTYSPLSSSPSPSAPPSSPMPASYTRIWGPRAASRAQASPPSPNATSSPTSKLPRPRSSSSKPAGASSSMNMPDLSPRAPADLSLSCSALQSSGALRKGMSIEPEGLPRSNFLSDGHTSSSSSRARSWKNRWPSEARSIGTAASSSSPPASSSSFASSSACAAVSPSSSSSLVSAFFLPMVTTSPVSSLLSKTMRPWESIIRWFRSRPRAPPSSKSADAFLKRGSTANSSSNFLSCSALNEAAKVASDDLWVCG</sequence>
<protein>
    <submittedName>
        <fullName evidence="2">Uncharacterized protein</fullName>
    </submittedName>
</protein>
<feature type="compositionally biased region" description="Low complexity" evidence="1">
    <location>
        <begin position="177"/>
        <end position="215"/>
    </location>
</feature>
<feature type="region of interest" description="Disordered" evidence="1">
    <location>
        <begin position="177"/>
        <end position="227"/>
    </location>
</feature>
<evidence type="ECO:0000313" key="2">
    <source>
        <dbReference type="EMBL" id="KAF4505194.1"/>
    </source>
</evidence>
<keyword evidence="3" id="KW-1185">Reference proteome</keyword>
<gene>
    <name evidence="2" type="ORF">G6O67_007169</name>
</gene>
<reference evidence="2 3" key="1">
    <citation type="journal article" date="2020" name="Genome Biol. Evol.">
        <title>A new high-quality draft genome assembly of the Chinese cordyceps Ophiocordyceps sinensis.</title>
        <authorList>
            <person name="Shu R."/>
            <person name="Zhang J."/>
            <person name="Meng Q."/>
            <person name="Zhang H."/>
            <person name="Zhou G."/>
            <person name="Li M."/>
            <person name="Wu P."/>
            <person name="Zhao Y."/>
            <person name="Chen C."/>
            <person name="Qin Q."/>
        </authorList>
    </citation>
    <scope>NUCLEOTIDE SEQUENCE [LARGE SCALE GENOMIC DNA]</scope>
    <source>
        <strain evidence="2 3">IOZ07</strain>
    </source>
</reference>
<evidence type="ECO:0000313" key="3">
    <source>
        <dbReference type="Proteomes" id="UP000557566"/>
    </source>
</evidence>
<dbReference type="Proteomes" id="UP000557566">
    <property type="component" value="Unassembled WGS sequence"/>
</dbReference>
<evidence type="ECO:0000256" key="1">
    <source>
        <dbReference type="SAM" id="MobiDB-lite"/>
    </source>
</evidence>
<proteinExistence type="predicted"/>
<dbReference type="AlphaFoldDB" id="A0A8H4PLK9"/>
<name>A0A8H4PLK9_9HYPO</name>
<organism evidence="2 3">
    <name type="scientific">Ophiocordyceps sinensis</name>
    <dbReference type="NCBI Taxonomy" id="72228"/>
    <lineage>
        <taxon>Eukaryota</taxon>
        <taxon>Fungi</taxon>
        <taxon>Dikarya</taxon>
        <taxon>Ascomycota</taxon>
        <taxon>Pezizomycotina</taxon>
        <taxon>Sordariomycetes</taxon>
        <taxon>Hypocreomycetidae</taxon>
        <taxon>Hypocreales</taxon>
        <taxon>Ophiocordycipitaceae</taxon>
        <taxon>Ophiocordyceps</taxon>
    </lineage>
</organism>
<feature type="region of interest" description="Disordered" evidence="1">
    <location>
        <begin position="241"/>
        <end position="278"/>
    </location>
</feature>
<comment type="caution">
    <text evidence="2">The sequence shown here is derived from an EMBL/GenBank/DDBJ whole genome shotgun (WGS) entry which is preliminary data.</text>
</comment>